<sequence>MDEFGDPGSILILANDEEPTPTDHILFSTDEGDLSTNSPANDDFEMWSPCENRPEQCLFGRHSITIHHRIRNMDCTVGEQEKTATRVVLNCPCSKVDFEWYLYLSPVSEVNHVNITNHECELVPGTTPLLDSGEEFWYIPFDPLLQRTDGERPARGREHRCPGFKSHSAWFWVLAIHVSSPFRIHSSLVAFYYYRESGLARGTIRLPGEGARPAYGSTQTSSLLSLLFLGSSSGLRVSPGNRLRLM</sequence>
<dbReference type="OrthoDB" id="443634at2759"/>
<dbReference type="GO" id="GO:0006623">
    <property type="term" value="P:protein targeting to vacuole"/>
    <property type="evidence" value="ECO:0007669"/>
    <property type="project" value="TreeGrafter"/>
</dbReference>
<reference evidence="2 3" key="1">
    <citation type="submission" date="2014-04" db="EMBL/GenBank/DDBJ databases">
        <authorList>
            <consortium name="DOE Joint Genome Institute"/>
            <person name="Kuo A."/>
            <person name="Kohler A."/>
            <person name="Nagy L.G."/>
            <person name="Floudas D."/>
            <person name="Copeland A."/>
            <person name="Barry K.W."/>
            <person name="Cichocki N."/>
            <person name="Veneault-Fourrey C."/>
            <person name="LaButti K."/>
            <person name="Lindquist E.A."/>
            <person name="Lipzen A."/>
            <person name="Lundell T."/>
            <person name="Morin E."/>
            <person name="Murat C."/>
            <person name="Sun H."/>
            <person name="Tunlid A."/>
            <person name="Henrissat B."/>
            <person name="Grigoriev I.V."/>
            <person name="Hibbett D.S."/>
            <person name="Martin F."/>
            <person name="Nordberg H.P."/>
            <person name="Cantor M.N."/>
            <person name="Hua S.X."/>
        </authorList>
    </citation>
    <scope>NUCLEOTIDE SEQUENCE [LARGE SCALE GENOMIC DNA]</scope>
    <source>
        <strain evidence="2 3">LaAM-08-1</strain>
    </source>
</reference>
<dbReference type="Pfam" id="PF15901">
    <property type="entry name" value="Sortilin_C"/>
    <property type="match status" value="1"/>
</dbReference>
<name>A0A0C9WKT3_9AGAR</name>
<gene>
    <name evidence="2" type="ORF">K443DRAFT_666141</name>
</gene>
<evidence type="ECO:0000259" key="1">
    <source>
        <dbReference type="Pfam" id="PF15901"/>
    </source>
</evidence>
<accession>A0A0C9WKT3</accession>
<dbReference type="STRING" id="1095629.A0A0C9WKT3"/>
<dbReference type="GO" id="GO:0016020">
    <property type="term" value="C:membrane"/>
    <property type="evidence" value="ECO:0007669"/>
    <property type="project" value="TreeGrafter"/>
</dbReference>
<dbReference type="PANTHER" id="PTHR12106">
    <property type="entry name" value="SORTILIN RELATED"/>
    <property type="match status" value="1"/>
</dbReference>
<dbReference type="GO" id="GO:0006896">
    <property type="term" value="P:Golgi to vacuole transport"/>
    <property type="evidence" value="ECO:0007669"/>
    <property type="project" value="TreeGrafter"/>
</dbReference>
<dbReference type="GO" id="GO:0006895">
    <property type="term" value="P:Golgi to endosome transport"/>
    <property type="evidence" value="ECO:0007669"/>
    <property type="project" value="TreeGrafter"/>
</dbReference>
<dbReference type="PANTHER" id="PTHR12106:SF27">
    <property type="entry name" value="SORTILIN-RELATED RECEPTOR"/>
    <property type="match status" value="1"/>
</dbReference>
<protein>
    <recommendedName>
        <fullName evidence="1">Sortilin C-terminal domain-containing protein</fullName>
    </recommendedName>
</protein>
<dbReference type="AlphaFoldDB" id="A0A0C9WKT3"/>
<dbReference type="Proteomes" id="UP000054477">
    <property type="component" value="Unassembled WGS sequence"/>
</dbReference>
<dbReference type="HOGENOM" id="CLU_1129207_0_0_1"/>
<evidence type="ECO:0000313" key="2">
    <source>
        <dbReference type="EMBL" id="KIJ89725.1"/>
    </source>
</evidence>
<reference evidence="3" key="2">
    <citation type="submission" date="2015-01" db="EMBL/GenBank/DDBJ databases">
        <title>Evolutionary Origins and Diversification of the Mycorrhizal Mutualists.</title>
        <authorList>
            <consortium name="DOE Joint Genome Institute"/>
            <consortium name="Mycorrhizal Genomics Consortium"/>
            <person name="Kohler A."/>
            <person name="Kuo A."/>
            <person name="Nagy L.G."/>
            <person name="Floudas D."/>
            <person name="Copeland A."/>
            <person name="Barry K.W."/>
            <person name="Cichocki N."/>
            <person name="Veneault-Fourrey C."/>
            <person name="LaButti K."/>
            <person name="Lindquist E.A."/>
            <person name="Lipzen A."/>
            <person name="Lundell T."/>
            <person name="Morin E."/>
            <person name="Murat C."/>
            <person name="Riley R."/>
            <person name="Ohm R."/>
            <person name="Sun H."/>
            <person name="Tunlid A."/>
            <person name="Henrissat B."/>
            <person name="Grigoriev I.V."/>
            <person name="Hibbett D.S."/>
            <person name="Martin F."/>
        </authorList>
    </citation>
    <scope>NUCLEOTIDE SEQUENCE [LARGE SCALE GENOMIC DNA]</scope>
    <source>
        <strain evidence="3">LaAM-08-1</strain>
    </source>
</reference>
<organism evidence="2 3">
    <name type="scientific">Laccaria amethystina LaAM-08-1</name>
    <dbReference type="NCBI Taxonomy" id="1095629"/>
    <lineage>
        <taxon>Eukaryota</taxon>
        <taxon>Fungi</taxon>
        <taxon>Dikarya</taxon>
        <taxon>Basidiomycota</taxon>
        <taxon>Agaricomycotina</taxon>
        <taxon>Agaricomycetes</taxon>
        <taxon>Agaricomycetidae</taxon>
        <taxon>Agaricales</taxon>
        <taxon>Agaricineae</taxon>
        <taxon>Hydnangiaceae</taxon>
        <taxon>Laccaria</taxon>
    </lineage>
</organism>
<dbReference type="InterPro" id="IPR050310">
    <property type="entry name" value="VPS10-sortilin"/>
</dbReference>
<dbReference type="InterPro" id="IPR031777">
    <property type="entry name" value="Sortilin_C"/>
</dbReference>
<keyword evidence="3" id="KW-1185">Reference proteome</keyword>
<dbReference type="GO" id="GO:0005794">
    <property type="term" value="C:Golgi apparatus"/>
    <property type="evidence" value="ECO:0007669"/>
    <property type="project" value="TreeGrafter"/>
</dbReference>
<proteinExistence type="predicted"/>
<evidence type="ECO:0000313" key="3">
    <source>
        <dbReference type="Proteomes" id="UP000054477"/>
    </source>
</evidence>
<feature type="domain" description="Sortilin C-terminal" evidence="1">
    <location>
        <begin position="11"/>
        <end position="128"/>
    </location>
</feature>
<dbReference type="EMBL" id="KN839472">
    <property type="protein sequence ID" value="KIJ89725.1"/>
    <property type="molecule type" value="Genomic_DNA"/>
</dbReference>
<dbReference type="GO" id="GO:0005829">
    <property type="term" value="C:cytosol"/>
    <property type="evidence" value="ECO:0007669"/>
    <property type="project" value="GOC"/>
</dbReference>